<feature type="non-terminal residue" evidence="2">
    <location>
        <position position="1"/>
    </location>
</feature>
<organism evidence="2">
    <name type="scientific">Tanacetum cinerariifolium</name>
    <name type="common">Dalmatian daisy</name>
    <name type="synonym">Chrysanthemum cinerariifolium</name>
    <dbReference type="NCBI Taxonomy" id="118510"/>
    <lineage>
        <taxon>Eukaryota</taxon>
        <taxon>Viridiplantae</taxon>
        <taxon>Streptophyta</taxon>
        <taxon>Embryophyta</taxon>
        <taxon>Tracheophyta</taxon>
        <taxon>Spermatophyta</taxon>
        <taxon>Magnoliopsida</taxon>
        <taxon>eudicotyledons</taxon>
        <taxon>Gunneridae</taxon>
        <taxon>Pentapetalae</taxon>
        <taxon>asterids</taxon>
        <taxon>campanulids</taxon>
        <taxon>Asterales</taxon>
        <taxon>Asteraceae</taxon>
        <taxon>Asteroideae</taxon>
        <taxon>Anthemideae</taxon>
        <taxon>Anthemidinae</taxon>
        <taxon>Tanacetum</taxon>
    </lineage>
</organism>
<name>A0A699X970_TANCI</name>
<dbReference type="EMBL" id="BKCJ011812388">
    <property type="protein sequence ID" value="GFD54960.1"/>
    <property type="molecule type" value="Genomic_DNA"/>
</dbReference>
<protein>
    <submittedName>
        <fullName evidence="2">Uncharacterized protein</fullName>
    </submittedName>
</protein>
<evidence type="ECO:0000313" key="2">
    <source>
        <dbReference type="EMBL" id="GFD54960.1"/>
    </source>
</evidence>
<accession>A0A699X970</accession>
<reference evidence="2" key="1">
    <citation type="journal article" date="2019" name="Sci. Rep.">
        <title>Draft genome of Tanacetum cinerariifolium, the natural source of mosquito coil.</title>
        <authorList>
            <person name="Yamashiro T."/>
            <person name="Shiraishi A."/>
            <person name="Satake H."/>
            <person name="Nakayama K."/>
        </authorList>
    </citation>
    <scope>NUCLEOTIDE SEQUENCE</scope>
</reference>
<sequence>GFSALIGPDLKHVFVEQTTLGRKLCMIGSQGQGALLLLYQACQPDLHHSLRERHPDSPFHAQGSALAEAPSPLHTGVR</sequence>
<gene>
    <name evidence="2" type="ORF">Tci_926929</name>
</gene>
<feature type="region of interest" description="Disordered" evidence="1">
    <location>
        <begin position="49"/>
        <end position="78"/>
    </location>
</feature>
<dbReference type="AlphaFoldDB" id="A0A699X970"/>
<proteinExistence type="predicted"/>
<evidence type="ECO:0000256" key="1">
    <source>
        <dbReference type="SAM" id="MobiDB-lite"/>
    </source>
</evidence>
<comment type="caution">
    <text evidence="2">The sequence shown here is derived from an EMBL/GenBank/DDBJ whole genome shotgun (WGS) entry which is preliminary data.</text>
</comment>